<sequence length="308" mass="33868">MTIHPSFQWKGRHDGDGTAHLRFHHLVGQSTTATYTLIGFASDEGVRRNHGRMGASLAPDAIRTQFSNLPVHQSISISDWGTIYCEDAALEAAQEQLATAVDACLQQGSKPVVLGGGHEVAFGSFSGLFRHVLNQDLNKKVGVINFDAHFDLREATQVTSGTPFYDAAMLSAKHGQEFHYLCLGVAKHSNTQALFETAERLHCDYLFDHELNSSNLDAVLRKIDTFIARVDELYITIDLDVFHASIAPGVSAPAVKGIDLAIFEPLLQRIKASGKVKVLDVAECNPNFDLDHRTAKLAAYIIYLYMTD</sequence>
<dbReference type="NCBIfam" id="TIGR01227">
    <property type="entry name" value="hutG"/>
    <property type="match status" value="1"/>
</dbReference>
<dbReference type="InterPro" id="IPR023696">
    <property type="entry name" value="Ureohydrolase_dom_sf"/>
</dbReference>
<feature type="binding site" evidence="5">
    <location>
        <position position="149"/>
    </location>
    <ligand>
        <name>Mn(2+)</name>
        <dbReference type="ChEBI" id="CHEBI:29035"/>
        <label>2</label>
    </ligand>
</feature>
<dbReference type="UniPathway" id="UPA00379">
    <property type="reaction ID" value="UER00552"/>
</dbReference>
<dbReference type="KEGG" id="asol:BEN76_07930"/>
<dbReference type="STRING" id="487316.BEN76_07930"/>
<evidence type="ECO:0000256" key="5">
    <source>
        <dbReference type="HAMAP-Rule" id="MF_00737"/>
    </source>
</evidence>
<dbReference type="GO" id="GO:0033389">
    <property type="term" value="P:putrescine biosynthetic process from arginine, via agmatine"/>
    <property type="evidence" value="ECO:0007669"/>
    <property type="project" value="TreeGrafter"/>
</dbReference>
<dbReference type="PANTHER" id="PTHR11358:SF35">
    <property type="entry name" value="FORMIMIDOYLGLUTAMASE"/>
    <property type="match status" value="1"/>
</dbReference>
<dbReference type="PROSITE" id="PS51409">
    <property type="entry name" value="ARGINASE_2"/>
    <property type="match status" value="1"/>
</dbReference>
<evidence type="ECO:0000256" key="3">
    <source>
        <dbReference type="ARBA" id="ARBA00022808"/>
    </source>
</evidence>
<evidence type="ECO:0000256" key="1">
    <source>
        <dbReference type="ARBA" id="ARBA00022723"/>
    </source>
</evidence>
<keyword evidence="2 5" id="KW-0378">Hydrolase</keyword>
<dbReference type="Gene3D" id="3.40.800.10">
    <property type="entry name" value="Ureohydrolase domain"/>
    <property type="match status" value="1"/>
</dbReference>
<keyword evidence="1 5" id="KW-0479">Metal-binding</keyword>
<feature type="binding site" evidence="5 7">
    <location>
        <position position="118"/>
    </location>
    <ligand>
        <name>Mn(2+)</name>
        <dbReference type="ChEBI" id="CHEBI:29035"/>
        <label>1</label>
    </ligand>
</feature>
<evidence type="ECO:0000256" key="2">
    <source>
        <dbReference type="ARBA" id="ARBA00022801"/>
    </source>
</evidence>
<evidence type="ECO:0000313" key="10">
    <source>
        <dbReference type="EMBL" id="APV37537.1"/>
    </source>
</evidence>
<evidence type="ECO:0000313" key="11">
    <source>
        <dbReference type="Proteomes" id="UP000185674"/>
    </source>
</evidence>
<dbReference type="PROSITE" id="PS01053">
    <property type="entry name" value="ARGINASE_1"/>
    <property type="match status" value="1"/>
</dbReference>
<dbReference type="SUPFAM" id="SSF52768">
    <property type="entry name" value="Arginase/deacetylase"/>
    <property type="match status" value="1"/>
</dbReference>
<dbReference type="PIRSF" id="PIRSF036979">
    <property type="entry name" value="Arginase"/>
    <property type="match status" value="1"/>
</dbReference>
<reference evidence="10 11" key="1">
    <citation type="submission" date="2016-08" db="EMBL/GenBank/DDBJ databases">
        <title>Complete genome sequence of Acinetobacter baylyi strain GFJ2.</title>
        <authorList>
            <person name="Tabata M."/>
            <person name="Kuboki S."/>
            <person name="Gibu N."/>
            <person name="Kinouchi Y."/>
            <person name="Vangnai A."/>
            <person name="Kasai D."/>
            <person name="Fukuda M."/>
        </authorList>
    </citation>
    <scope>NUCLEOTIDE SEQUENCE [LARGE SCALE GENOMIC DNA]</scope>
    <source>
        <strain evidence="10 11">GFJ2</strain>
    </source>
</reference>
<dbReference type="InterPro" id="IPR005923">
    <property type="entry name" value="HutG"/>
</dbReference>
<dbReference type="GO" id="GO:0008783">
    <property type="term" value="F:agmatinase activity"/>
    <property type="evidence" value="ECO:0007669"/>
    <property type="project" value="TreeGrafter"/>
</dbReference>
<dbReference type="GO" id="GO:0019556">
    <property type="term" value="P:L-histidine catabolic process to glutamate and formamide"/>
    <property type="evidence" value="ECO:0007669"/>
    <property type="project" value="UniProtKB-UniRule"/>
</dbReference>
<dbReference type="GO" id="GO:0019557">
    <property type="term" value="P:L-histidine catabolic process to glutamate and formate"/>
    <property type="evidence" value="ECO:0007669"/>
    <property type="project" value="UniProtKB-UniPathway"/>
</dbReference>
<name>A0A1P8EMU4_9GAMM</name>
<dbReference type="EMBL" id="CP016896">
    <property type="protein sequence ID" value="APV37537.1"/>
    <property type="molecule type" value="Genomic_DNA"/>
</dbReference>
<keyword evidence="3 5" id="KW-0369">Histidine metabolism</keyword>
<dbReference type="GO" id="GO:0050415">
    <property type="term" value="F:formimidoylglutamase activity"/>
    <property type="evidence" value="ECO:0007669"/>
    <property type="project" value="UniProtKB-UniRule"/>
</dbReference>
<dbReference type="Pfam" id="PF00491">
    <property type="entry name" value="Arginase"/>
    <property type="match status" value="1"/>
</dbReference>
<comment type="function">
    <text evidence="5">Catalyzes the conversion of N-formimidoyl-L-glutamate to L-glutamate and formamide.</text>
</comment>
<keyword evidence="4 5" id="KW-0464">Manganese</keyword>
<comment type="catalytic activity">
    <reaction evidence="5">
        <text>N-formimidoyl-L-glutamate + H2O = formamide + L-glutamate</text>
        <dbReference type="Rhea" id="RHEA:22492"/>
        <dbReference type="ChEBI" id="CHEBI:15377"/>
        <dbReference type="ChEBI" id="CHEBI:16397"/>
        <dbReference type="ChEBI" id="CHEBI:29985"/>
        <dbReference type="ChEBI" id="CHEBI:58928"/>
        <dbReference type="EC" id="3.5.3.8"/>
    </reaction>
</comment>
<dbReference type="PRINTS" id="PR00116">
    <property type="entry name" value="ARGINASE"/>
</dbReference>
<dbReference type="AlphaFoldDB" id="A0A1P8EMU4"/>
<dbReference type="InterPro" id="IPR006035">
    <property type="entry name" value="Ureohydrolase"/>
</dbReference>
<feature type="binding site" evidence="7">
    <location>
        <position position="149"/>
    </location>
    <ligand>
        <name>Mn(2+)</name>
        <dbReference type="ChEBI" id="CHEBI:29035"/>
        <label>1</label>
    </ligand>
</feature>
<dbReference type="GO" id="GO:0030145">
    <property type="term" value="F:manganese ion binding"/>
    <property type="evidence" value="ECO:0007669"/>
    <property type="project" value="UniProtKB-UniRule"/>
</dbReference>
<dbReference type="EC" id="3.5.3.8" evidence="5 6"/>
<comment type="pathway">
    <text evidence="5">Amino-acid degradation; L-histidine degradation into L-glutamate; L-glutamate from N-formimidoyl-L-glutamate (hydrolase route): step 1/1.</text>
</comment>
<dbReference type="HAMAP" id="MF_00737">
    <property type="entry name" value="Formimidoylglutam"/>
    <property type="match status" value="1"/>
</dbReference>
<evidence type="ECO:0000256" key="6">
    <source>
        <dbReference type="NCBIfam" id="TIGR01227"/>
    </source>
</evidence>
<organism evidence="10 11">
    <name type="scientific">Acinetobacter soli</name>
    <dbReference type="NCBI Taxonomy" id="487316"/>
    <lineage>
        <taxon>Bacteria</taxon>
        <taxon>Pseudomonadati</taxon>
        <taxon>Pseudomonadota</taxon>
        <taxon>Gammaproteobacteria</taxon>
        <taxon>Moraxellales</taxon>
        <taxon>Moraxellaceae</taxon>
        <taxon>Acinetobacter</taxon>
    </lineage>
</organism>
<gene>
    <name evidence="5" type="primary">hutG</name>
    <name evidence="10" type="ORF">BEN76_07930</name>
</gene>
<evidence type="ECO:0000256" key="9">
    <source>
        <dbReference type="RuleBase" id="RU003684"/>
    </source>
</evidence>
<dbReference type="eggNOG" id="COG0010">
    <property type="taxonomic scope" value="Bacteria"/>
</dbReference>
<evidence type="ECO:0000256" key="4">
    <source>
        <dbReference type="ARBA" id="ARBA00023211"/>
    </source>
</evidence>
<dbReference type="Proteomes" id="UP000185674">
    <property type="component" value="Chromosome"/>
</dbReference>
<feature type="binding site" evidence="5">
    <location>
        <position position="240"/>
    </location>
    <ligand>
        <name>Mn(2+)</name>
        <dbReference type="ChEBI" id="CHEBI:29035"/>
        <label>2</label>
    </ligand>
</feature>
<accession>A0A1P8EMU4</accession>
<comment type="similarity">
    <text evidence="5 8 9">Belongs to the arginase family.</text>
</comment>
<dbReference type="InterPro" id="IPR020855">
    <property type="entry name" value="Ureohydrolase_Mn_BS"/>
</dbReference>
<feature type="binding site" evidence="5 7">
    <location>
        <position position="151"/>
    </location>
    <ligand>
        <name>Mn(2+)</name>
        <dbReference type="ChEBI" id="CHEBI:29035"/>
        <label>1</label>
    </ligand>
</feature>
<dbReference type="CDD" id="cd09988">
    <property type="entry name" value="Formimidoylglutamase"/>
    <property type="match status" value="1"/>
</dbReference>
<dbReference type="PANTHER" id="PTHR11358">
    <property type="entry name" value="ARGINASE/AGMATINASE"/>
    <property type="match status" value="1"/>
</dbReference>
<evidence type="ECO:0000256" key="7">
    <source>
        <dbReference type="PIRSR" id="PIRSR036979-1"/>
    </source>
</evidence>
<comment type="cofactor">
    <cofactor evidence="5 7">
        <name>Mn(2+)</name>
        <dbReference type="ChEBI" id="CHEBI:29035"/>
    </cofactor>
    <text evidence="5 7">Binds 2 manganese ions per subunit.</text>
</comment>
<proteinExistence type="inferred from homology"/>
<evidence type="ECO:0000256" key="8">
    <source>
        <dbReference type="PROSITE-ProRule" id="PRU00742"/>
    </source>
</evidence>
<feature type="binding site" evidence="5">
    <location>
        <position position="147"/>
    </location>
    <ligand>
        <name>Mn(2+)</name>
        <dbReference type="ChEBI" id="CHEBI:29035"/>
        <label>2</label>
    </ligand>
</feature>
<feature type="binding site" evidence="5 7">
    <location>
        <position position="147"/>
    </location>
    <ligand>
        <name>Mn(2+)</name>
        <dbReference type="ChEBI" id="CHEBI:29035"/>
        <label>1</label>
    </ligand>
</feature>
<feature type="binding site" evidence="7">
    <location>
        <position position="240"/>
    </location>
    <ligand>
        <name>Mn(2+)</name>
        <dbReference type="ChEBI" id="CHEBI:29035"/>
        <label>1</label>
    </ligand>
</feature>
<feature type="binding site" evidence="5 7">
    <location>
        <position position="238"/>
    </location>
    <ligand>
        <name>Mn(2+)</name>
        <dbReference type="ChEBI" id="CHEBI:29035"/>
        <label>1</label>
    </ligand>
</feature>
<protein>
    <recommendedName>
        <fullName evidence="5 6">Formimidoylglutamase</fullName>
        <ecNumber evidence="5 6">3.5.3.8</ecNumber>
    </recommendedName>
    <alternativeName>
        <fullName evidence="5">Formiminoglutamase</fullName>
    </alternativeName>
    <alternativeName>
        <fullName evidence="5">Formiminoglutamate hydrolase</fullName>
    </alternativeName>
</protein>
<feature type="binding site" evidence="5">
    <location>
        <position position="238"/>
    </location>
    <ligand>
        <name>Mn(2+)</name>
        <dbReference type="ChEBI" id="CHEBI:29035"/>
        <label>2</label>
    </ligand>
</feature>